<dbReference type="PANTHER" id="PTHR20863">
    <property type="entry name" value="ACYL CARRIER PROTEIN"/>
    <property type="match status" value="1"/>
</dbReference>
<reference evidence="16 17" key="1">
    <citation type="submission" date="2024-03" db="EMBL/GenBank/DDBJ databases">
        <title>Adaptation during the transition from Ophiocordyceps entomopathogen to insect associate is accompanied by gene loss and intensified selection.</title>
        <authorList>
            <person name="Ward C.M."/>
            <person name="Onetto C.A."/>
            <person name="Borneman A.R."/>
        </authorList>
    </citation>
    <scope>NUCLEOTIDE SEQUENCE [LARGE SCALE GENOMIC DNA]</scope>
    <source>
        <strain evidence="16">AWRI1</strain>
        <tissue evidence="16">Single Adult Female</tissue>
    </source>
</reference>
<evidence type="ECO:0000256" key="2">
    <source>
        <dbReference type="ARBA" id="ARBA00005194"/>
    </source>
</evidence>
<evidence type="ECO:0000256" key="8">
    <source>
        <dbReference type="ARBA" id="ARBA00022832"/>
    </source>
</evidence>
<comment type="function">
    <text evidence="14">Carrier of the growing fatty acid chain in fatty acid biosynthesis.</text>
</comment>
<dbReference type="PANTHER" id="PTHR20863:SF28">
    <property type="entry name" value="ACYL CARRIER PROTEIN, MITOCHONDRIAL"/>
    <property type="match status" value="1"/>
</dbReference>
<keyword evidence="5 14" id="KW-0596">Phosphopantetheine</keyword>
<comment type="similarity">
    <text evidence="3">Belongs to the acyl carrier protein (ACP) family.</text>
</comment>
<comment type="subcellular location">
    <subcellularLocation>
        <location evidence="1">Mitochondrion</location>
    </subcellularLocation>
</comment>
<dbReference type="NCBIfam" id="TIGR00517">
    <property type="entry name" value="acyl_carrier"/>
    <property type="match status" value="1"/>
</dbReference>
<dbReference type="Proteomes" id="UP001367676">
    <property type="component" value="Unassembled WGS sequence"/>
</dbReference>
<keyword evidence="9" id="KW-0809">Transit peptide</keyword>
<organism evidence="16 17">
    <name type="scientific">Parthenolecanium corni</name>
    <dbReference type="NCBI Taxonomy" id="536013"/>
    <lineage>
        <taxon>Eukaryota</taxon>
        <taxon>Metazoa</taxon>
        <taxon>Ecdysozoa</taxon>
        <taxon>Arthropoda</taxon>
        <taxon>Hexapoda</taxon>
        <taxon>Insecta</taxon>
        <taxon>Pterygota</taxon>
        <taxon>Neoptera</taxon>
        <taxon>Paraneoptera</taxon>
        <taxon>Hemiptera</taxon>
        <taxon>Sternorrhyncha</taxon>
        <taxon>Coccoidea</taxon>
        <taxon>Coccidae</taxon>
        <taxon>Parthenolecanium</taxon>
    </lineage>
</organism>
<evidence type="ECO:0000256" key="6">
    <source>
        <dbReference type="ARBA" id="ARBA00022516"/>
    </source>
</evidence>
<dbReference type="FunFam" id="1.10.1200.10:FF:000003">
    <property type="entry name" value="Acyl carrier protein"/>
    <property type="match status" value="1"/>
</dbReference>
<dbReference type="SUPFAM" id="SSF47336">
    <property type="entry name" value="ACP-like"/>
    <property type="match status" value="1"/>
</dbReference>
<proteinExistence type="inferred from homology"/>
<dbReference type="PROSITE" id="PS50075">
    <property type="entry name" value="CARRIER"/>
    <property type="match status" value="1"/>
</dbReference>
<evidence type="ECO:0000256" key="9">
    <source>
        <dbReference type="ARBA" id="ARBA00022946"/>
    </source>
</evidence>
<evidence type="ECO:0000313" key="16">
    <source>
        <dbReference type="EMBL" id="KAK7590921.1"/>
    </source>
</evidence>
<dbReference type="InterPro" id="IPR009081">
    <property type="entry name" value="PP-bd_ACP"/>
</dbReference>
<keyword evidence="12" id="KW-0496">Mitochondrion</keyword>
<evidence type="ECO:0000259" key="15">
    <source>
        <dbReference type="PROSITE" id="PS50075"/>
    </source>
</evidence>
<accession>A0AAN9TIN5</accession>
<feature type="domain" description="Carrier" evidence="15">
    <location>
        <begin position="71"/>
        <end position="146"/>
    </location>
</feature>
<keyword evidence="11" id="KW-0443">Lipid metabolism</keyword>
<dbReference type="Pfam" id="PF00550">
    <property type="entry name" value="PP-binding"/>
    <property type="match status" value="1"/>
</dbReference>
<evidence type="ECO:0000256" key="13">
    <source>
        <dbReference type="ARBA" id="ARBA00023160"/>
    </source>
</evidence>
<keyword evidence="10" id="KW-0249">Electron transport</keyword>
<dbReference type="InterPro" id="IPR036736">
    <property type="entry name" value="ACP-like_sf"/>
</dbReference>
<evidence type="ECO:0000256" key="12">
    <source>
        <dbReference type="ARBA" id="ARBA00023128"/>
    </source>
</evidence>
<evidence type="ECO:0000256" key="10">
    <source>
        <dbReference type="ARBA" id="ARBA00022982"/>
    </source>
</evidence>
<dbReference type="InterPro" id="IPR003231">
    <property type="entry name" value="ACP"/>
</dbReference>
<gene>
    <name evidence="16" type="ORF">V9T40_002534</name>
</gene>
<evidence type="ECO:0000256" key="11">
    <source>
        <dbReference type="ARBA" id="ARBA00023098"/>
    </source>
</evidence>
<evidence type="ECO:0000313" key="17">
    <source>
        <dbReference type="Proteomes" id="UP001367676"/>
    </source>
</evidence>
<keyword evidence="8" id="KW-0276">Fatty acid metabolism</keyword>
<keyword evidence="7" id="KW-0597">Phosphoprotein</keyword>
<protein>
    <recommendedName>
        <fullName evidence="14">Acyl carrier protein</fullName>
    </recommendedName>
</protein>
<dbReference type="EMBL" id="JBBCAQ010000022">
    <property type="protein sequence ID" value="KAK7590921.1"/>
    <property type="molecule type" value="Genomic_DNA"/>
</dbReference>
<evidence type="ECO:0000256" key="7">
    <source>
        <dbReference type="ARBA" id="ARBA00022553"/>
    </source>
</evidence>
<dbReference type="GO" id="GO:0005739">
    <property type="term" value="C:mitochondrion"/>
    <property type="evidence" value="ECO:0007669"/>
    <property type="project" value="UniProtKB-SubCell"/>
</dbReference>
<dbReference type="AlphaFoldDB" id="A0AAN9TIN5"/>
<dbReference type="Gene3D" id="1.10.1200.10">
    <property type="entry name" value="ACP-like"/>
    <property type="match status" value="1"/>
</dbReference>
<evidence type="ECO:0000256" key="4">
    <source>
        <dbReference type="ARBA" id="ARBA00022448"/>
    </source>
</evidence>
<evidence type="ECO:0000256" key="1">
    <source>
        <dbReference type="ARBA" id="ARBA00004173"/>
    </source>
</evidence>
<sequence length="150" mass="17196">MSQILRRLRFPVLRTKVSTPFSARCASHLSRQNNASLLINKCTCLTEQRRWSSDSVIKGYTPPWASKISLAEIEERVMKACSSHDKINAEKLTLDSHFVNDLGLDSLDHVEIIMAMEDEFGFEIPDLYSEKLMTPKDIIQFVADKEDVYE</sequence>
<keyword evidence="17" id="KW-1185">Reference proteome</keyword>
<evidence type="ECO:0000256" key="14">
    <source>
        <dbReference type="RuleBase" id="RU000722"/>
    </source>
</evidence>
<keyword evidence="13 14" id="KW-0275">Fatty acid biosynthesis</keyword>
<evidence type="ECO:0000256" key="5">
    <source>
        <dbReference type="ARBA" id="ARBA00022450"/>
    </source>
</evidence>
<keyword evidence="6 14" id="KW-0444">Lipid biosynthesis</keyword>
<dbReference type="GO" id="GO:0000036">
    <property type="term" value="F:acyl carrier activity"/>
    <property type="evidence" value="ECO:0007669"/>
    <property type="project" value="TreeGrafter"/>
</dbReference>
<keyword evidence="4" id="KW-0813">Transport</keyword>
<comment type="pathway">
    <text evidence="2">Lipid metabolism; fatty acid biosynthesis.</text>
</comment>
<dbReference type="GO" id="GO:0000035">
    <property type="term" value="F:acyl binding"/>
    <property type="evidence" value="ECO:0007669"/>
    <property type="project" value="TreeGrafter"/>
</dbReference>
<dbReference type="NCBIfam" id="NF002148">
    <property type="entry name" value="PRK00982.1-2"/>
    <property type="match status" value="1"/>
</dbReference>
<comment type="caution">
    <text evidence="16">The sequence shown here is derived from an EMBL/GenBank/DDBJ whole genome shotgun (WGS) entry which is preliminary data.</text>
</comment>
<name>A0AAN9TIN5_9HEMI</name>
<dbReference type="HAMAP" id="MF_01217">
    <property type="entry name" value="Acyl_carrier"/>
    <property type="match status" value="1"/>
</dbReference>
<evidence type="ECO:0000256" key="3">
    <source>
        <dbReference type="ARBA" id="ARBA00010930"/>
    </source>
</evidence>